<dbReference type="OrthoDB" id="2359399at2759"/>
<feature type="non-terminal residue" evidence="1">
    <location>
        <position position="73"/>
    </location>
</feature>
<reference evidence="1" key="1">
    <citation type="submission" date="2021-06" db="EMBL/GenBank/DDBJ databases">
        <authorList>
            <person name="Kallberg Y."/>
            <person name="Tangrot J."/>
            <person name="Rosling A."/>
        </authorList>
    </citation>
    <scope>NUCLEOTIDE SEQUENCE</scope>
    <source>
        <strain evidence="1">FL966</strain>
    </source>
</reference>
<dbReference type="Proteomes" id="UP000789759">
    <property type="component" value="Unassembled WGS sequence"/>
</dbReference>
<name>A0A9N9PLT5_9GLOM</name>
<dbReference type="EMBL" id="CAJVQA010083325">
    <property type="protein sequence ID" value="CAG8838133.1"/>
    <property type="molecule type" value="Genomic_DNA"/>
</dbReference>
<accession>A0A9N9PLT5</accession>
<keyword evidence="2" id="KW-1185">Reference proteome</keyword>
<protein>
    <submittedName>
        <fullName evidence="1">24005_t:CDS:1</fullName>
    </submittedName>
</protein>
<evidence type="ECO:0000313" key="1">
    <source>
        <dbReference type="EMBL" id="CAG8838133.1"/>
    </source>
</evidence>
<comment type="caution">
    <text evidence="1">The sequence shown here is derived from an EMBL/GenBank/DDBJ whole genome shotgun (WGS) entry which is preliminary data.</text>
</comment>
<feature type="non-terminal residue" evidence="1">
    <location>
        <position position="1"/>
    </location>
</feature>
<evidence type="ECO:0000313" key="2">
    <source>
        <dbReference type="Proteomes" id="UP000789759"/>
    </source>
</evidence>
<sequence length="73" mass="8700">FYFWLETGSTNWQYTSLMGQDKLTVLQHFNLTKLFLCTRANQIRSLWNNFYLLYKAIKNSKTNAEQFSKDAHA</sequence>
<dbReference type="AlphaFoldDB" id="A0A9N9PLT5"/>
<organism evidence="1 2">
    <name type="scientific">Cetraspora pellucida</name>
    <dbReference type="NCBI Taxonomy" id="1433469"/>
    <lineage>
        <taxon>Eukaryota</taxon>
        <taxon>Fungi</taxon>
        <taxon>Fungi incertae sedis</taxon>
        <taxon>Mucoromycota</taxon>
        <taxon>Glomeromycotina</taxon>
        <taxon>Glomeromycetes</taxon>
        <taxon>Diversisporales</taxon>
        <taxon>Gigasporaceae</taxon>
        <taxon>Cetraspora</taxon>
    </lineage>
</organism>
<proteinExistence type="predicted"/>
<gene>
    <name evidence="1" type="ORF">CPELLU_LOCUS21673</name>
</gene>